<evidence type="ECO:0000256" key="1">
    <source>
        <dbReference type="SAM" id="SignalP"/>
    </source>
</evidence>
<evidence type="ECO:0000259" key="2">
    <source>
        <dbReference type="SMART" id="SM00867"/>
    </source>
</evidence>
<dbReference type="SUPFAM" id="SSF101874">
    <property type="entry name" value="YceI-like"/>
    <property type="match status" value="1"/>
</dbReference>
<dbReference type="InterPro" id="IPR027016">
    <property type="entry name" value="UCP029811"/>
</dbReference>
<reference evidence="3" key="1">
    <citation type="submission" date="2023-07" db="EMBL/GenBank/DDBJ databases">
        <title>Genome content predicts the carbon catabolic preferences of heterotrophic bacteria.</title>
        <authorList>
            <person name="Gralka M."/>
        </authorList>
    </citation>
    <scope>NUCLEOTIDE SEQUENCE</scope>
    <source>
        <strain evidence="3">4G09</strain>
    </source>
</reference>
<organism evidence="3 4">
    <name type="scientific">Pseudoalteromonas marina</name>
    <dbReference type="NCBI Taxonomy" id="267375"/>
    <lineage>
        <taxon>Bacteria</taxon>
        <taxon>Pseudomonadati</taxon>
        <taxon>Pseudomonadota</taxon>
        <taxon>Gammaproteobacteria</taxon>
        <taxon>Alteromonadales</taxon>
        <taxon>Pseudoalteromonadaceae</taxon>
        <taxon>Pseudoalteromonas</taxon>
    </lineage>
</organism>
<feature type="domain" description="Lipid/polyisoprenoid-binding YceI-like" evidence="2">
    <location>
        <begin position="24"/>
        <end position="193"/>
    </location>
</feature>
<dbReference type="PIRSF" id="PIRSF029811">
    <property type="entry name" value="UCP029811"/>
    <property type="match status" value="1"/>
</dbReference>
<dbReference type="RefSeq" id="WP_305400163.1">
    <property type="nucleotide sequence ID" value="NZ_JAUYVT010000006.1"/>
</dbReference>
<comment type="caution">
    <text evidence="3">The sequence shown here is derived from an EMBL/GenBank/DDBJ whole genome shotgun (WGS) entry which is preliminary data.</text>
</comment>
<dbReference type="InterPro" id="IPR007372">
    <property type="entry name" value="Lipid/polyisoprenoid-bd_YceI"/>
</dbReference>
<dbReference type="EMBL" id="JAUYVT010000006">
    <property type="protein sequence ID" value="MDP2564685.1"/>
    <property type="molecule type" value="Genomic_DNA"/>
</dbReference>
<gene>
    <name evidence="3" type="ORF">Q8W34_08565</name>
</gene>
<proteinExistence type="predicted"/>
<sequence length="195" mass="21163">MFKALAITGLSLSSLFMSNFVFANWLLDNDKSQVSFVSIKKDTIAEAHHFTAIEGKLNDKGEFNVYIDLASVETYIPIRNQRLTSLLFEVNTFPKAVLTANLKPSLAILKKPGSYVLKGISAELDFHGNKKSLSIDVLVNSNKSGDLTLASFNPVIINSGDFGVTEGVKQLQELAGLPSIATAIPVSFALTLNKQ</sequence>
<keyword evidence="1" id="KW-0732">Signal</keyword>
<dbReference type="Gene3D" id="2.40.128.110">
    <property type="entry name" value="Lipid/polyisoprenoid-binding, YceI-like"/>
    <property type="match status" value="1"/>
</dbReference>
<protein>
    <submittedName>
        <fullName evidence="3">YceI family protein</fullName>
    </submittedName>
</protein>
<feature type="chain" id="PRO_5045842013" evidence="1">
    <location>
        <begin position="24"/>
        <end position="195"/>
    </location>
</feature>
<name>A0ABT9FD27_9GAMM</name>
<feature type="signal peptide" evidence="1">
    <location>
        <begin position="1"/>
        <end position="23"/>
    </location>
</feature>
<accession>A0ABT9FD27</accession>
<dbReference type="InterPro" id="IPR036761">
    <property type="entry name" value="TTHA0802/YceI-like_sf"/>
</dbReference>
<evidence type="ECO:0000313" key="3">
    <source>
        <dbReference type="EMBL" id="MDP2564685.1"/>
    </source>
</evidence>
<dbReference type="SMART" id="SM00867">
    <property type="entry name" value="YceI"/>
    <property type="match status" value="1"/>
</dbReference>
<dbReference type="Pfam" id="PF04264">
    <property type="entry name" value="YceI"/>
    <property type="match status" value="1"/>
</dbReference>
<evidence type="ECO:0000313" key="4">
    <source>
        <dbReference type="Proteomes" id="UP001177212"/>
    </source>
</evidence>
<dbReference type="Proteomes" id="UP001177212">
    <property type="component" value="Unassembled WGS sequence"/>
</dbReference>
<keyword evidence="4" id="KW-1185">Reference proteome</keyword>